<proteinExistence type="predicted"/>
<reference evidence="2" key="2">
    <citation type="journal article" date="2021" name="PeerJ">
        <title>Extensive microbial diversity within the chicken gut microbiome revealed by metagenomics and culture.</title>
        <authorList>
            <person name="Gilroy R."/>
            <person name="Ravi A."/>
            <person name="Getino M."/>
            <person name="Pursley I."/>
            <person name="Horton D.L."/>
            <person name="Alikhan N.F."/>
            <person name="Baker D."/>
            <person name="Gharbi K."/>
            <person name="Hall N."/>
            <person name="Watson M."/>
            <person name="Adriaenssens E.M."/>
            <person name="Foster-Nyarko E."/>
            <person name="Jarju S."/>
            <person name="Secka A."/>
            <person name="Antonio M."/>
            <person name="Oren A."/>
            <person name="Chaudhuri R.R."/>
            <person name="La Ragione R."/>
            <person name="Hildebrand F."/>
            <person name="Pallen M.J."/>
        </authorList>
    </citation>
    <scope>NUCLEOTIDE SEQUENCE</scope>
    <source>
        <strain evidence="2">10532</strain>
    </source>
</reference>
<sequence>MKKNTFVYKFSFLAVMILIAATGCHRETLVQYVPREDLFTISYGKFEDQLIFDNMEYLGEVKPATLYMQDGFFYILSSVSKKVMQFNSYGDLLGIYYNPDTNPAPVFLGEDNNSSPDAGSEEVSLTTRKAVPYSFNLPEMMAVNSDKEFFIVDRVPQDRQVLDPDYRILLNDVVLRFSPQGEFIDYLGQEGQGGTPFPMIKSIHTNSSKDIIVVGQISQGVVVFWFDKNGTLLYKIPVYEKNLPNPYNGTDKQISMILESVIPDVNREVLFVKVDYFESKNDPDTNVNLGLAFSGSFIFEFSIKEAKFTEQYRIPAYIEEGLNNSQMQRPYEFLGISDTGILYFITPIDEGYGVLLYETGSGRSFRSALSVDDDENVFQNVFLSDDGIICALLSSSYQTKVAWWRTDTLMK</sequence>
<feature type="chain" id="PRO_5038898725" description="Lipoprotein" evidence="1">
    <location>
        <begin position="21"/>
        <end position="411"/>
    </location>
</feature>
<protein>
    <recommendedName>
        <fullName evidence="4">Lipoprotein</fullName>
    </recommendedName>
</protein>
<feature type="signal peptide" evidence="1">
    <location>
        <begin position="1"/>
        <end position="20"/>
    </location>
</feature>
<evidence type="ECO:0000256" key="1">
    <source>
        <dbReference type="SAM" id="SignalP"/>
    </source>
</evidence>
<keyword evidence="1" id="KW-0732">Signal</keyword>
<dbReference type="AlphaFoldDB" id="A0A9D9HRH1"/>
<dbReference type="InterPro" id="IPR058072">
    <property type="entry name" value="LIC12708-like"/>
</dbReference>
<evidence type="ECO:0008006" key="4">
    <source>
        <dbReference type="Google" id="ProtNLM"/>
    </source>
</evidence>
<dbReference type="Proteomes" id="UP000823638">
    <property type="component" value="Unassembled WGS sequence"/>
</dbReference>
<gene>
    <name evidence="2" type="ORF">IAA81_10385</name>
</gene>
<organism evidence="2 3">
    <name type="scientific">Candidatus Gallitreponema excrementavium</name>
    <dbReference type="NCBI Taxonomy" id="2840840"/>
    <lineage>
        <taxon>Bacteria</taxon>
        <taxon>Pseudomonadati</taxon>
        <taxon>Spirochaetota</taxon>
        <taxon>Spirochaetia</taxon>
        <taxon>Spirochaetales</taxon>
        <taxon>Candidatus Gallitreponema</taxon>
    </lineage>
</organism>
<accession>A0A9D9HRH1</accession>
<dbReference type="InterPro" id="IPR011042">
    <property type="entry name" value="6-blade_b-propeller_TolB-like"/>
</dbReference>
<comment type="caution">
    <text evidence="2">The sequence shown here is derived from an EMBL/GenBank/DDBJ whole genome shotgun (WGS) entry which is preliminary data.</text>
</comment>
<dbReference type="EMBL" id="JADIMM010000117">
    <property type="protein sequence ID" value="MBO8458610.1"/>
    <property type="molecule type" value="Genomic_DNA"/>
</dbReference>
<reference evidence="2" key="1">
    <citation type="submission" date="2020-10" db="EMBL/GenBank/DDBJ databases">
        <authorList>
            <person name="Gilroy R."/>
        </authorList>
    </citation>
    <scope>NUCLEOTIDE SEQUENCE</scope>
    <source>
        <strain evidence="2">10532</strain>
    </source>
</reference>
<dbReference type="PROSITE" id="PS51257">
    <property type="entry name" value="PROKAR_LIPOPROTEIN"/>
    <property type="match status" value="1"/>
</dbReference>
<name>A0A9D9HRH1_9SPIR</name>
<evidence type="ECO:0000313" key="3">
    <source>
        <dbReference type="Proteomes" id="UP000823638"/>
    </source>
</evidence>
<dbReference type="Gene3D" id="2.120.10.30">
    <property type="entry name" value="TolB, C-terminal domain"/>
    <property type="match status" value="1"/>
</dbReference>
<dbReference type="NCBIfam" id="NF047780">
    <property type="entry name" value="LIC12708_fam"/>
    <property type="match status" value="1"/>
</dbReference>
<evidence type="ECO:0000313" key="2">
    <source>
        <dbReference type="EMBL" id="MBO8458610.1"/>
    </source>
</evidence>